<dbReference type="AlphaFoldDB" id="A0A4Q9MGU8"/>
<reference evidence="2" key="1">
    <citation type="submission" date="2019-01" db="EMBL/GenBank/DDBJ databases">
        <title>Draft genome sequences of three monokaryotic isolates of the white-rot basidiomycete fungus Dichomitus squalens.</title>
        <authorList>
            <consortium name="DOE Joint Genome Institute"/>
            <person name="Lopez S.C."/>
            <person name="Andreopoulos B."/>
            <person name="Pangilinan J."/>
            <person name="Lipzen A."/>
            <person name="Riley R."/>
            <person name="Ahrendt S."/>
            <person name="Ng V."/>
            <person name="Barry K."/>
            <person name="Daum C."/>
            <person name="Grigoriev I.V."/>
            <person name="Hilden K.S."/>
            <person name="Makela M.R."/>
            <person name="de Vries R.P."/>
        </authorList>
    </citation>
    <scope>NUCLEOTIDE SEQUENCE [LARGE SCALE GENOMIC DNA]</scope>
    <source>
        <strain evidence="2">OM18370.1</strain>
    </source>
</reference>
<dbReference type="EMBL" id="ML143443">
    <property type="protein sequence ID" value="TBU26589.1"/>
    <property type="molecule type" value="Genomic_DNA"/>
</dbReference>
<feature type="region of interest" description="Disordered" evidence="1">
    <location>
        <begin position="1"/>
        <end position="47"/>
    </location>
</feature>
<organism evidence="2">
    <name type="scientific">Dichomitus squalens</name>
    <dbReference type="NCBI Taxonomy" id="114155"/>
    <lineage>
        <taxon>Eukaryota</taxon>
        <taxon>Fungi</taxon>
        <taxon>Dikarya</taxon>
        <taxon>Basidiomycota</taxon>
        <taxon>Agaricomycotina</taxon>
        <taxon>Agaricomycetes</taxon>
        <taxon>Polyporales</taxon>
        <taxon>Polyporaceae</taxon>
        <taxon>Dichomitus</taxon>
    </lineage>
</organism>
<accession>A0A4Q9MGU8</accession>
<name>A0A4Q9MGU8_9APHY</name>
<protein>
    <submittedName>
        <fullName evidence="2">Uncharacterized protein</fullName>
    </submittedName>
</protein>
<proteinExistence type="predicted"/>
<feature type="compositionally biased region" description="Basic and acidic residues" evidence="1">
    <location>
        <begin position="13"/>
        <end position="23"/>
    </location>
</feature>
<gene>
    <name evidence="2" type="ORF">BD311DRAFT_762062</name>
</gene>
<evidence type="ECO:0000256" key="1">
    <source>
        <dbReference type="SAM" id="MobiDB-lite"/>
    </source>
</evidence>
<dbReference type="Proteomes" id="UP000292957">
    <property type="component" value="Unassembled WGS sequence"/>
</dbReference>
<feature type="compositionally biased region" description="Polar residues" evidence="1">
    <location>
        <begin position="1"/>
        <end position="11"/>
    </location>
</feature>
<sequence>MYLALSESTRPPQCDRLRGDHSRAGAPRPLALSLNPRAREREANGSASTSARIFGGICVEKVHGARGSGVTGPLVIFFGAISAYHCGLASSLLPTRPEVSIFLRTFVWYRVAEP</sequence>
<evidence type="ECO:0000313" key="2">
    <source>
        <dbReference type="EMBL" id="TBU26589.1"/>
    </source>
</evidence>